<name>A0ABQ5V2X5_9PROT</name>
<proteinExistence type="predicted"/>
<evidence type="ECO:0000313" key="2">
    <source>
        <dbReference type="Proteomes" id="UP001161390"/>
    </source>
</evidence>
<organism evidence="1 2">
    <name type="scientific">Algimonas porphyrae</name>
    <dbReference type="NCBI Taxonomy" id="1128113"/>
    <lineage>
        <taxon>Bacteria</taxon>
        <taxon>Pseudomonadati</taxon>
        <taxon>Pseudomonadota</taxon>
        <taxon>Alphaproteobacteria</taxon>
        <taxon>Maricaulales</taxon>
        <taxon>Robiginitomaculaceae</taxon>
        <taxon>Algimonas</taxon>
    </lineage>
</organism>
<accession>A0ABQ5V2X5</accession>
<dbReference type="Proteomes" id="UP001161390">
    <property type="component" value="Unassembled WGS sequence"/>
</dbReference>
<gene>
    <name evidence="1" type="ORF">GCM10007854_22640</name>
</gene>
<keyword evidence="2" id="KW-1185">Reference proteome</keyword>
<evidence type="ECO:0000313" key="1">
    <source>
        <dbReference type="EMBL" id="GLQ21309.1"/>
    </source>
</evidence>
<reference evidence="1" key="1">
    <citation type="journal article" date="2014" name="Int. J. Syst. Evol. Microbiol.">
        <title>Complete genome of a new Firmicutes species belonging to the dominant human colonic microbiota ('Ruminococcus bicirculans') reveals two chromosomes and a selective capacity to utilize plant glucans.</title>
        <authorList>
            <consortium name="NISC Comparative Sequencing Program"/>
            <person name="Wegmann U."/>
            <person name="Louis P."/>
            <person name="Goesmann A."/>
            <person name="Henrissat B."/>
            <person name="Duncan S.H."/>
            <person name="Flint H.J."/>
        </authorList>
    </citation>
    <scope>NUCLEOTIDE SEQUENCE</scope>
    <source>
        <strain evidence="1">NBRC 108216</strain>
    </source>
</reference>
<protein>
    <submittedName>
        <fullName evidence="1">Uncharacterized protein</fullName>
    </submittedName>
</protein>
<dbReference type="EMBL" id="BSNJ01000004">
    <property type="protein sequence ID" value="GLQ21309.1"/>
    <property type="molecule type" value="Genomic_DNA"/>
</dbReference>
<comment type="caution">
    <text evidence="1">The sequence shown here is derived from an EMBL/GenBank/DDBJ whole genome shotgun (WGS) entry which is preliminary data.</text>
</comment>
<reference evidence="1" key="2">
    <citation type="submission" date="2023-01" db="EMBL/GenBank/DDBJ databases">
        <title>Draft genome sequence of Algimonas porphyrae strain NBRC 108216.</title>
        <authorList>
            <person name="Sun Q."/>
            <person name="Mori K."/>
        </authorList>
    </citation>
    <scope>NUCLEOTIDE SEQUENCE</scope>
    <source>
        <strain evidence="1">NBRC 108216</strain>
    </source>
</reference>
<sequence length="59" mass="6964">MAPSEITEQDIEDGLNVLAWLINRYGDAAWPLFERLERELDSRQQRQSRIQSRLTDKFG</sequence>